<keyword evidence="10" id="KW-1185">Reference proteome</keyword>
<evidence type="ECO:0000256" key="1">
    <source>
        <dbReference type="ARBA" id="ARBA00004418"/>
    </source>
</evidence>
<feature type="transmembrane region" description="Helical" evidence="7">
    <location>
        <begin position="12"/>
        <end position="30"/>
    </location>
</feature>
<dbReference type="InterPro" id="IPR031811">
    <property type="entry name" value="ALGX/ALGJ_SGNH-like"/>
</dbReference>
<keyword evidence="7" id="KW-1133">Transmembrane helix</keyword>
<proteinExistence type="predicted"/>
<accession>A0A923HMH8</accession>
<feature type="domain" description="AlgX/AlgJ SGNH hydrolase-like" evidence="8">
    <location>
        <begin position="102"/>
        <end position="278"/>
    </location>
</feature>
<evidence type="ECO:0000256" key="2">
    <source>
        <dbReference type="ARBA" id="ARBA00005182"/>
    </source>
</evidence>
<evidence type="ECO:0000256" key="3">
    <source>
        <dbReference type="ARBA" id="ARBA00022679"/>
    </source>
</evidence>
<comment type="subcellular location">
    <subcellularLocation>
        <location evidence="1">Periplasm</location>
    </subcellularLocation>
</comment>
<organism evidence="9 10">
    <name type="scientific">Undibacterium nitidum</name>
    <dbReference type="NCBI Taxonomy" id="2762298"/>
    <lineage>
        <taxon>Bacteria</taxon>
        <taxon>Pseudomonadati</taxon>
        <taxon>Pseudomonadota</taxon>
        <taxon>Betaproteobacteria</taxon>
        <taxon>Burkholderiales</taxon>
        <taxon>Oxalobacteraceae</taxon>
        <taxon>Undibacterium</taxon>
    </lineage>
</organism>
<evidence type="ECO:0000256" key="4">
    <source>
        <dbReference type="ARBA" id="ARBA00022729"/>
    </source>
</evidence>
<keyword evidence="7" id="KW-0472">Membrane</keyword>
<evidence type="ECO:0000256" key="5">
    <source>
        <dbReference type="ARBA" id="ARBA00022764"/>
    </source>
</evidence>
<dbReference type="Proteomes" id="UP000627446">
    <property type="component" value="Unassembled WGS sequence"/>
</dbReference>
<dbReference type="AlphaFoldDB" id="A0A923HMH8"/>
<evidence type="ECO:0000313" key="9">
    <source>
        <dbReference type="EMBL" id="MBC3881098.1"/>
    </source>
</evidence>
<keyword evidence="4" id="KW-0732">Signal</keyword>
<dbReference type="RefSeq" id="WP_186914455.1">
    <property type="nucleotide sequence ID" value="NZ_JACOFZ010000001.1"/>
</dbReference>
<dbReference type="EMBL" id="JACOFZ010000001">
    <property type="protein sequence ID" value="MBC3881098.1"/>
    <property type="molecule type" value="Genomic_DNA"/>
</dbReference>
<dbReference type="GO" id="GO:0042597">
    <property type="term" value="C:periplasmic space"/>
    <property type="evidence" value="ECO:0007669"/>
    <property type="project" value="UniProtKB-SubCell"/>
</dbReference>
<keyword evidence="5" id="KW-0574">Periplasm</keyword>
<keyword evidence="3" id="KW-0808">Transferase</keyword>
<reference evidence="9" key="1">
    <citation type="submission" date="2020-08" db="EMBL/GenBank/DDBJ databases">
        <title>Novel species isolated from subtropical streams in China.</title>
        <authorList>
            <person name="Lu H."/>
        </authorList>
    </citation>
    <scope>NUCLEOTIDE SEQUENCE</scope>
    <source>
        <strain evidence="9">LX22W</strain>
    </source>
</reference>
<protein>
    <recommendedName>
        <fullName evidence="8">AlgX/AlgJ SGNH hydrolase-like domain-containing protein</fullName>
    </recommendedName>
</protein>
<keyword evidence="7" id="KW-0812">Transmembrane</keyword>
<sequence>MNNNLPASRKILRIAFISLCFILIALPLLVHSLRLEKNDSALENRTLAEYPGKPKSQKDWIQFTTRFDRYLDDHFGLRQTLVQWNQGWRYALLKEAVSPQITVGKDGYLFFNAHEANHPLRMLEFICGKNISEQQIEELAHQISSFEQFSKSQNPSTTIAFVPSKPALYGEYLPAWWQQECGRYQPTLLRVMGKLQQQDIKTRVVYPLTEMTAAKAQQQLYPLHDFHWQGKGAQSFAEIIAEQVWGKKANAALPFVTELSESDMQRFMPGVNLKQSLQQPDWKASSFTYCEGPTCFTELAHAAVLGDVTRIQRRQASSVQGQRLLLITDSFGHGVAPYFAPYFDEVWHVSSNNAGALNAGQKQELKESFEKFAPTQTLYLFHDFALSCFSQQLKYCPLELPPVLRTIHPSSVVQLNQKHNLDTYIH</sequence>
<dbReference type="GO" id="GO:0042121">
    <property type="term" value="P:alginic acid biosynthetic process"/>
    <property type="evidence" value="ECO:0007669"/>
    <property type="project" value="UniProtKB-KW"/>
</dbReference>
<dbReference type="GO" id="GO:0016740">
    <property type="term" value="F:transferase activity"/>
    <property type="evidence" value="ECO:0007669"/>
    <property type="project" value="UniProtKB-KW"/>
</dbReference>
<evidence type="ECO:0000313" key="10">
    <source>
        <dbReference type="Proteomes" id="UP000627446"/>
    </source>
</evidence>
<dbReference type="Pfam" id="PF16822">
    <property type="entry name" value="ALGX"/>
    <property type="match status" value="1"/>
</dbReference>
<evidence type="ECO:0000256" key="6">
    <source>
        <dbReference type="ARBA" id="ARBA00022841"/>
    </source>
</evidence>
<name>A0A923HMH8_9BURK</name>
<evidence type="ECO:0000256" key="7">
    <source>
        <dbReference type="SAM" id="Phobius"/>
    </source>
</evidence>
<comment type="pathway">
    <text evidence="2">Glycan biosynthesis; alginate biosynthesis.</text>
</comment>
<gene>
    <name evidence="9" type="ORF">H8K36_06920</name>
</gene>
<evidence type="ECO:0000259" key="8">
    <source>
        <dbReference type="Pfam" id="PF16822"/>
    </source>
</evidence>
<keyword evidence="6" id="KW-0016">Alginate biosynthesis</keyword>
<comment type="caution">
    <text evidence="9">The sequence shown here is derived from an EMBL/GenBank/DDBJ whole genome shotgun (WGS) entry which is preliminary data.</text>
</comment>